<dbReference type="PIRSF" id="PIRSF036289">
    <property type="entry name" value="Glycosyl_hydrolase_malt_phosph"/>
    <property type="match status" value="1"/>
</dbReference>
<dbReference type="InterPro" id="IPR005196">
    <property type="entry name" value="Glyco_hydro_65_N"/>
</dbReference>
<dbReference type="InterPro" id="IPR037018">
    <property type="entry name" value="GH65_N"/>
</dbReference>
<keyword evidence="8" id="KW-1185">Reference proteome</keyword>
<dbReference type="SUPFAM" id="SSF74650">
    <property type="entry name" value="Galactose mutarotase-like"/>
    <property type="match status" value="1"/>
</dbReference>
<dbReference type="InterPro" id="IPR011013">
    <property type="entry name" value="Gal_mutarotase_sf_dom"/>
</dbReference>
<dbReference type="Gene3D" id="2.70.98.40">
    <property type="entry name" value="Glycoside hydrolase, family 65, N-terminal domain"/>
    <property type="match status" value="1"/>
</dbReference>
<keyword evidence="2" id="KW-0328">Glycosyltransferase</keyword>
<evidence type="ECO:0000256" key="1">
    <source>
        <dbReference type="ARBA" id="ARBA00006768"/>
    </source>
</evidence>
<dbReference type="Gene3D" id="2.60.420.10">
    <property type="entry name" value="Maltose phosphorylase, domain 3"/>
    <property type="match status" value="1"/>
</dbReference>
<evidence type="ECO:0000313" key="7">
    <source>
        <dbReference type="EMBL" id="GGC38804.1"/>
    </source>
</evidence>
<feature type="domain" description="Glycoside hydrolase family 65 N-terminal" evidence="6">
    <location>
        <begin position="8"/>
        <end position="263"/>
    </location>
</feature>
<gene>
    <name evidence="7" type="ORF">GCM10011506_25280</name>
</gene>
<sequence length="801" mass="94076">MKDFSIQYDQWKPEEQKLREALCTLGNGYIATRGAAEESRNNEFNYPGTYLAGGFNRAKTKVADRDIENEDFVNFPNWLCLNFRQDNGKWFNLEEVKVLNYCQTLEMKEGVLVRDFRLEDEEGRITHIRSRRLVSMRDKHMVGLEWTFTPENWSGKVTFQSALDGTVINDNVERYSDLESQHLHPLQTEKLDNDSMLLQVETKQSKIRMSQAARTRFYHSGNLLDLTSETTEKEGWIDQQFTFSVEEKEQYHIEKIAAIYTSRDRAITESTLEAIKDIERANRFAELLQRHEQAMERLWHRSDIKIFNGSKTQQLLRLHIFHVMQTVSFNTIGLDVGVPSRGIHGEAYRGHIFWDEMYIFPFLNLRFPEITRSLLMYRYHRLDEARYAAKQEGYRGAMFPWQSGSNGREESQVVHLNPDSGNWIPDETHLQRHVNCAIAYNIWNYYLASDDRQFLSFFGAEMFLSIASFWASKAEFSKEKNRYVINGIVGPDEYHTSYPNSDEPGLNNNSYTNVLVSWLLKKGLEILEIIEKSRKRELLQYLKIDEEELQLWKEISEKLYIPYINDDIIEQFEGYHQLKEFPWEEYKEKYEDIQRLDRVLESEGDSPNNYQANKQADVLMLFYLFNEEELQNIFEGMGYQFNAEMISKNIEYYQQRTSHGSTLSRFVFSWILSKYNKTASWENFEALLVSDFEDIQGGTTPEGIHLGAMAGSLNLVQRCYSGLAICDDALWIKPDLPEDIKAIAMRIKYRNHWIGIRIKDEKLLISFEEGWSDKVKIGVIDQLFDFEKGEKRKFSLKAASQ</sequence>
<dbReference type="Pfam" id="PF03632">
    <property type="entry name" value="Glyco_hydro_65m"/>
    <property type="match status" value="1"/>
</dbReference>
<reference evidence="8" key="1">
    <citation type="journal article" date="2019" name="Int. J. Syst. Evol. Microbiol.">
        <title>The Global Catalogue of Microorganisms (GCM) 10K type strain sequencing project: providing services to taxonomists for standard genome sequencing and annotation.</title>
        <authorList>
            <consortium name="The Broad Institute Genomics Platform"/>
            <consortium name="The Broad Institute Genome Sequencing Center for Infectious Disease"/>
            <person name="Wu L."/>
            <person name="Ma J."/>
        </authorList>
    </citation>
    <scope>NUCLEOTIDE SEQUENCE [LARGE SCALE GENOMIC DNA]</scope>
    <source>
        <strain evidence="8">CGMCC 1.10832</strain>
    </source>
</reference>
<dbReference type="SUPFAM" id="SSF48208">
    <property type="entry name" value="Six-hairpin glycosidases"/>
    <property type="match status" value="1"/>
</dbReference>
<dbReference type="RefSeq" id="WP_188463956.1">
    <property type="nucleotide sequence ID" value="NZ_BAABHU010000008.1"/>
</dbReference>
<comment type="caution">
    <text evidence="7">The sequence shown here is derived from an EMBL/GenBank/DDBJ whole genome shotgun (WGS) entry which is preliminary data.</text>
</comment>
<protein>
    <recommendedName>
        <fullName evidence="9">Trehalose 6-phosphate phosphorylase</fullName>
    </recommendedName>
</protein>
<evidence type="ECO:0000256" key="3">
    <source>
        <dbReference type="ARBA" id="ARBA00022679"/>
    </source>
</evidence>
<dbReference type="Pfam" id="PF03633">
    <property type="entry name" value="Glyco_hydro_65C"/>
    <property type="match status" value="1"/>
</dbReference>
<evidence type="ECO:0000256" key="2">
    <source>
        <dbReference type="ARBA" id="ARBA00022676"/>
    </source>
</evidence>
<comment type="similarity">
    <text evidence="1">Belongs to the glycosyl hydrolase 65 family.</text>
</comment>
<evidence type="ECO:0000313" key="8">
    <source>
        <dbReference type="Proteomes" id="UP000636010"/>
    </source>
</evidence>
<dbReference type="Proteomes" id="UP000636010">
    <property type="component" value="Unassembled WGS sequence"/>
</dbReference>
<dbReference type="InterPro" id="IPR005195">
    <property type="entry name" value="Glyco_hydro_65_M"/>
</dbReference>
<evidence type="ECO:0000259" key="4">
    <source>
        <dbReference type="Pfam" id="PF03632"/>
    </source>
</evidence>
<feature type="domain" description="Glycoside hydrolase family 65 central catalytic" evidence="4">
    <location>
        <begin position="317"/>
        <end position="713"/>
    </location>
</feature>
<dbReference type="InterPro" id="IPR017045">
    <property type="entry name" value="Malt_Pase/Glycosyl_Hdrlase"/>
</dbReference>
<dbReference type="InterPro" id="IPR012341">
    <property type="entry name" value="6hp_glycosidase-like_sf"/>
</dbReference>
<dbReference type="PANTHER" id="PTHR11051">
    <property type="entry name" value="GLYCOSYL HYDROLASE-RELATED"/>
    <property type="match status" value="1"/>
</dbReference>
<evidence type="ECO:0008006" key="9">
    <source>
        <dbReference type="Google" id="ProtNLM"/>
    </source>
</evidence>
<evidence type="ECO:0000259" key="5">
    <source>
        <dbReference type="Pfam" id="PF03633"/>
    </source>
</evidence>
<accession>A0ABQ1MHN4</accession>
<proteinExistence type="inferred from homology"/>
<dbReference type="Gene3D" id="1.50.10.10">
    <property type="match status" value="1"/>
</dbReference>
<dbReference type="InterPro" id="IPR005194">
    <property type="entry name" value="Glyco_hydro_65_C"/>
</dbReference>
<dbReference type="InterPro" id="IPR008928">
    <property type="entry name" value="6-hairpin_glycosidase_sf"/>
</dbReference>
<feature type="domain" description="Glycoside hydrolase family 65 C-terminal" evidence="5">
    <location>
        <begin position="725"/>
        <end position="782"/>
    </location>
</feature>
<dbReference type="EMBL" id="BMEC01000008">
    <property type="protein sequence ID" value="GGC38804.1"/>
    <property type="molecule type" value="Genomic_DNA"/>
</dbReference>
<evidence type="ECO:0000259" key="6">
    <source>
        <dbReference type="Pfam" id="PF03636"/>
    </source>
</evidence>
<dbReference type="PANTHER" id="PTHR11051:SF8">
    <property type="entry name" value="PROTEIN-GLUCOSYLGALACTOSYLHYDROXYLYSINE GLUCOSIDASE"/>
    <property type="match status" value="1"/>
</dbReference>
<dbReference type="Pfam" id="PF03636">
    <property type="entry name" value="Glyco_hydro_65N"/>
    <property type="match status" value="1"/>
</dbReference>
<organism evidence="7 8">
    <name type="scientific">Marivirga lumbricoides</name>
    <dbReference type="NCBI Taxonomy" id="1046115"/>
    <lineage>
        <taxon>Bacteria</taxon>
        <taxon>Pseudomonadati</taxon>
        <taxon>Bacteroidota</taxon>
        <taxon>Cytophagia</taxon>
        <taxon>Cytophagales</taxon>
        <taxon>Marivirgaceae</taxon>
        <taxon>Marivirga</taxon>
    </lineage>
</organism>
<keyword evidence="3" id="KW-0808">Transferase</keyword>
<name>A0ABQ1MHN4_9BACT</name>